<keyword evidence="3" id="KW-1185">Reference proteome</keyword>
<dbReference type="GO" id="GO:0070860">
    <property type="term" value="C:RNA polymerase I core factor complex"/>
    <property type="evidence" value="ECO:0007669"/>
    <property type="project" value="TreeGrafter"/>
</dbReference>
<dbReference type="GO" id="GO:0042790">
    <property type="term" value="P:nucleolar large rRNA transcription by RNA polymerase I"/>
    <property type="evidence" value="ECO:0007669"/>
    <property type="project" value="TreeGrafter"/>
</dbReference>
<gene>
    <name evidence="2" type="ORF">QQS21_012658</name>
</gene>
<dbReference type="GO" id="GO:0001164">
    <property type="term" value="F:RNA polymerase I core promoter sequence-specific DNA binding"/>
    <property type="evidence" value="ECO:0007669"/>
    <property type="project" value="TreeGrafter"/>
</dbReference>
<feature type="compositionally biased region" description="Basic and acidic residues" evidence="1">
    <location>
        <begin position="61"/>
        <end position="70"/>
    </location>
</feature>
<comment type="caution">
    <text evidence="2">The sequence shown here is derived from an EMBL/GenBank/DDBJ whole genome shotgun (WGS) entry which is preliminary data.</text>
</comment>
<reference evidence="2" key="1">
    <citation type="submission" date="2023-06" db="EMBL/GenBank/DDBJ databases">
        <title>Conoideocrella luteorostrata (Hypocreales: Clavicipitaceae), a potential biocontrol fungus for elongate hemlock scale in United States Christmas tree production areas.</title>
        <authorList>
            <person name="Barrett H."/>
            <person name="Lovett B."/>
            <person name="Macias A.M."/>
            <person name="Stajich J.E."/>
            <person name="Kasson M.T."/>
        </authorList>
    </citation>
    <scope>NUCLEOTIDE SEQUENCE</scope>
    <source>
        <strain evidence="2">ARSEF 14590</strain>
    </source>
</reference>
<dbReference type="AlphaFoldDB" id="A0AAJ0CB34"/>
<organism evidence="2 3">
    <name type="scientific">Conoideocrella luteorostrata</name>
    <dbReference type="NCBI Taxonomy" id="1105319"/>
    <lineage>
        <taxon>Eukaryota</taxon>
        <taxon>Fungi</taxon>
        <taxon>Dikarya</taxon>
        <taxon>Ascomycota</taxon>
        <taxon>Pezizomycotina</taxon>
        <taxon>Sordariomycetes</taxon>
        <taxon>Hypocreomycetidae</taxon>
        <taxon>Hypocreales</taxon>
        <taxon>Clavicipitaceae</taxon>
        <taxon>Conoideocrella</taxon>
    </lineage>
</organism>
<protein>
    <submittedName>
        <fullName evidence="2">Uncharacterized protein</fullName>
    </submittedName>
</protein>
<evidence type="ECO:0000313" key="2">
    <source>
        <dbReference type="EMBL" id="KAK2589660.1"/>
    </source>
</evidence>
<accession>A0AAJ0CB34</accession>
<proteinExistence type="predicted"/>
<feature type="compositionally biased region" description="Polar residues" evidence="1">
    <location>
        <begin position="38"/>
        <end position="50"/>
    </location>
</feature>
<evidence type="ECO:0000313" key="3">
    <source>
        <dbReference type="Proteomes" id="UP001251528"/>
    </source>
</evidence>
<sequence length="432" mass="48997">MVPSYETQKHSRRKRRRSTSDELQHNTPGLHAPPKSTKPFSRSTSEQRQLSLAGLDPTNEDPTHDIEHFPHRGIGHGALDATQSDDEEDANKQVLLHLEGTAESQRKLISSRPKAAYIRSQLDTLLRLTHRLLDNGNIDRSARLFRVILKLRPDSKPIDIRQHNIWAIGAEIIMRKGEEHILKRLGIQSEKSDRGGKYTSICLPGGWGSADNIFNLKAYLEALIQKHPYDNRFPQNVSALDFQLTLISCEILQCHTEYSSQTTDLSGEKTSCGDETQPQIESPERTHDNSQAVVTNASYLNQSSSPIRSRTQNERVRIRAYDTIMAIANKMDTLINELPFSKNNDFLQLRVSASLLIADFLDPTLASQDGDEYEETKVRQREQGLARKLLQRIVHNGGHVPHSLLDITQQYTNHGQEPQQQRLYVSLPIRST</sequence>
<feature type="region of interest" description="Disordered" evidence="1">
    <location>
        <begin position="1"/>
        <end position="89"/>
    </location>
</feature>
<name>A0AAJ0CB34_9HYPO</name>
<feature type="region of interest" description="Disordered" evidence="1">
    <location>
        <begin position="263"/>
        <end position="289"/>
    </location>
</feature>
<evidence type="ECO:0000256" key="1">
    <source>
        <dbReference type="SAM" id="MobiDB-lite"/>
    </source>
</evidence>
<dbReference type="PANTHER" id="PTHR28244:SF1">
    <property type="entry name" value="RNA POLYMERASE I-SPECIFIC TRANSCRIPTION INITIATION FACTOR RRN11"/>
    <property type="match status" value="1"/>
</dbReference>
<dbReference type="GO" id="GO:0017025">
    <property type="term" value="F:TBP-class protein binding"/>
    <property type="evidence" value="ECO:0007669"/>
    <property type="project" value="TreeGrafter"/>
</dbReference>
<feature type="compositionally biased region" description="Polar residues" evidence="1">
    <location>
        <begin position="263"/>
        <end position="280"/>
    </location>
</feature>
<dbReference type="InterPro" id="IPR053029">
    <property type="entry name" value="RNA_pol_I-specific_init_factor"/>
</dbReference>
<dbReference type="EMBL" id="JASWJB010000586">
    <property type="protein sequence ID" value="KAK2589660.1"/>
    <property type="molecule type" value="Genomic_DNA"/>
</dbReference>
<dbReference type="Proteomes" id="UP001251528">
    <property type="component" value="Unassembled WGS sequence"/>
</dbReference>
<dbReference type="PANTHER" id="PTHR28244">
    <property type="entry name" value="RNA POLYMERASE I-SPECIFIC TRANSCRIPTION INITIATION FACTOR RRN11"/>
    <property type="match status" value="1"/>
</dbReference>